<dbReference type="STRING" id="31958.SD37_31300"/>
<protein>
    <recommendedName>
        <fullName evidence="4">Transmembrane protein</fullName>
    </recommendedName>
</protein>
<dbReference type="EMBL" id="CP016174">
    <property type="protein sequence ID" value="ANN19664.1"/>
    <property type="molecule type" value="Genomic_DNA"/>
</dbReference>
<dbReference type="RefSeq" id="WP_044855960.1">
    <property type="nucleotide sequence ID" value="NZ_CP016174.1"/>
</dbReference>
<proteinExistence type="predicted"/>
<name>A0A193C5D6_AMYOR</name>
<keyword evidence="1" id="KW-0472">Membrane</keyword>
<dbReference type="eggNOG" id="ENOG503490Y">
    <property type="taxonomic scope" value="Bacteria"/>
</dbReference>
<keyword evidence="1" id="KW-0812">Transmembrane</keyword>
<evidence type="ECO:0000313" key="3">
    <source>
        <dbReference type="Proteomes" id="UP000093695"/>
    </source>
</evidence>
<dbReference type="KEGG" id="aori:SD37_31300"/>
<organism evidence="2 3">
    <name type="scientific">Amycolatopsis orientalis</name>
    <name type="common">Nocardia orientalis</name>
    <dbReference type="NCBI Taxonomy" id="31958"/>
    <lineage>
        <taxon>Bacteria</taxon>
        <taxon>Bacillati</taxon>
        <taxon>Actinomycetota</taxon>
        <taxon>Actinomycetes</taxon>
        <taxon>Pseudonocardiales</taxon>
        <taxon>Pseudonocardiaceae</taxon>
        <taxon>Amycolatopsis</taxon>
    </lineage>
</organism>
<gene>
    <name evidence="2" type="ORF">SD37_31300</name>
</gene>
<feature type="transmembrane region" description="Helical" evidence="1">
    <location>
        <begin position="72"/>
        <end position="89"/>
    </location>
</feature>
<keyword evidence="1" id="KW-1133">Transmembrane helix</keyword>
<feature type="transmembrane region" description="Helical" evidence="1">
    <location>
        <begin position="48"/>
        <end position="66"/>
    </location>
</feature>
<evidence type="ECO:0000313" key="2">
    <source>
        <dbReference type="EMBL" id="ANN19664.1"/>
    </source>
</evidence>
<sequence>MVPLTSTKDENEAPELAAASPREVRGLVELTERIVIGAYRGHPWIPRALTITLGVLVATCLVAGVVRLSPLPLIPLPLFAVSGYALIRVKAARSAAANRALVAWTGLFTAATLAGFWLISMAGRWVG</sequence>
<reference evidence="2 3" key="1">
    <citation type="journal article" date="2015" name="Genome Announc.">
        <title>Draft Genome Sequence of Norvancomycin-Producing Strain Amycolatopsis orientalis CPCC200066.</title>
        <authorList>
            <person name="Lei X."/>
            <person name="Yuan F."/>
            <person name="Shi Y."/>
            <person name="Li X."/>
            <person name="Wang L."/>
            <person name="Hong B."/>
        </authorList>
    </citation>
    <scope>NUCLEOTIDE SEQUENCE [LARGE SCALE GENOMIC DNA]</scope>
    <source>
        <strain evidence="2 3">B-37</strain>
    </source>
</reference>
<evidence type="ECO:0008006" key="4">
    <source>
        <dbReference type="Google" id="ProtNLM"/>
    </source>
</evidence>
<evidence type="ECO:0000256" key="1">
    <source>
        <dbReference type="SAM" id="Phobius"/>
    </source>
</evidence>
<dbReference type="AlphaFoldDB" id="A0A193C5D6"/>
<accession>A0A193C5D6</accession>
<feature type="transmembrane region" description="Helical" evidence="1">
    <location>
        <begin position="101"/>
        <end position="119"/>
    </location>
</feature>
<keyword evidence="3" id="KW-1185">Reference proteome</keyword>
<dbReference type="Proteomes" id="UP000093695">
    <property type="component" value="Chromosome"/>
</dbReference>